<evidence type="ECO:0000256" key="1">
    <source>
        <dbReference type="ARBA" id="ARBA00004442"/>
    </source>
</evidence>
<keyword evidence="5" id="KW-0998">Cell outer membrane</keyword>
<sequence length="528" mass="61468">MRSIYICILSMVLLFGCADVINVEPENDTTFTNYFKTTKDAEALLTSLQLDIRSMMCETGEQNPHLFAGEMIDSAVSRYISGPRTLDYTYYVNKSWEKFYRVINSADLILDNLHRFPLTEEELKPWELQACFAKGVAYFLLAQRWGEVPITKGTTYFGKLARSSVHDVLEEATKWALKALELPVYEELVDDEGKSRTTKQYGSKGAAAALLAHLYAWRATIEEQPEYLVEAERYCTMIIENQAGNYALAASPEAVCTEVMKRGSRESIWEVHRTLEDDAIDSYSSAYASEVYVGIPTYYTNINQYYNLMLFKSHVREMFDPEDRRREAYFWGVEADSLFTVQTADKILKCVLSYGTNDHVVGKFRIKERKETYINKFRYGIIETDPYWGTQRYLGMDMNKVIWRLADIMLLRAECRARQNNPDAVIDLNEIRKRAYGNDEHKYTAAEGDLQLAIFREREKELLFEDHRFYDIRRNGIDYVRRELPEAFGKLTDQDIKDGALYMDIALKAMTNNDLMRHNVYWNKFLQK</sequence>
<dbReference type="GeneID" id="93102560"/>
<keyword evidence="10" id="KW-1185">Reference proteome</keyword>
<dbReference type="PROSITE" id="PS51257">
    <property type="entry name" value="PROKAR_LIPOPROTEIN"/>
    <property type="match status" value="1"/>
</dbReference>
<comment type="caution">
    <text evidence="9">The sequence shown here is derived from an EMBL/GenBank/DDBJ whole genome shotgun (WGS) entry which is preliminary data.</text>
</comment>
<dbReference type="OrthoDB" id="1016139at2"/>
<evidence type="ECO:0000256" key="2">
    <source>
        <dbReference type="ARBA" id="ARBA00006275"/>
    </source>
</evidence>
<dbReference type="RefSeq" id="WP_124315538.1">
    <property type="nucleotide sequence ID" value="NZ_AP028155.1"/>
</dbReference>
<dbReference type="AlphaFoldDB" id="A0A7W6MYP5"/>
<evidence type="ECO:0008006" key="11">
    <source>
        <dbReference type="Google" id="ProtNLM"/>
    </source>
</evidence>
<accession>A0A7W6MYP5</accession>
<evidence type="ECO:0000256" key="4">
    <source>
        <dbReference type="ARBA" id="ARBA00023136"/>
    </source>
</evidence>
<dbReference type="Gene3D" id="1.25.40.390">
    <property type="match status" value="1"/>
</dbReference>
<gene>
    <name evidence="9" type="ORF">GGR14_001822</name>
</gene>
<organism evidence="9 10">
    <name type="scientific">Butyricimonas faecihominis</name>
    <dbReference type="NCBI Taxonomy" id="1472416"/>
    <lineage>
        <taxon>Bacteria</taxon>
        <taxon>Pseudomonadati</taxon>
        <taxon>Bacteroidota</taxon>
        <taxon>Bacteroidia</taxon>
        <taxon>Bacteroidales</taxon>
        <taxon>Odoribacteraceae</taxon>
        <taxon>Butyricimonas</taxon>
    </lineage>
</organism>
<dbReference type="EMBL" id="JACIES010000004">
    <property type="protein sequence ID" value="MBB4026032.1"/>
    <property type="molecule type" value="Genomic_DNA"/>
</dbReference>
<feature type="signal peptide" evidence="6">
    <location>
        <begin position="1"/>
        <end position="18"/>
    </location>
</feature>
<dbReference type="InterPro" id="IPR033985">
    <property type="entry name" value="SusD-like_N"/>
</dbReference>
<dbReference type="Pfam" id="PF14322">
    <property type="entry name" value="SusD-like_3"/>
    <property type="match status" value="1"/>
</dbReference>
<comment type="similarity">
    <text evidence="2">Belongs to the SusD family.</text>
</comment>
<evidence type="ECO:0000313" key="10">
    <source>
        <dbReference type="Proteomes" id="UP000546007"/>
    </source>
</evidence>
<proteinExistence type="inferred from homology"/>
<feature type="domain" description="RagB/SusD" evidence="7">
    <location>
        <begin position="315"/>
        <end position="490"/>
    </location>
</feature>
<protein>
    <recommendedName>
        <fullName evidence="11">RagB/SusD family nutrient uptake outer membrane protein</fullName>
    </recommendedName>
</protein>
<feature type="domain" description="SusD-like N-terminal" evidence="8">
    <location>
        <begin position="88"/>
        <end position="215"/>
    </location>
</feature>
<comment type="subcellular location">
    <subcellularLocation>
        <location evidence="1">Cell outer membrane</location>
    </subcellularLocation>
</comment>
<keyword evidence="3 6" id="KW-0732">Signal</keyword>
<evidence type="ECO:0000259" key="7">
    <source>
        <dbReference type="Pfam" id="PF07980"/>
    </source>
</evidence>
<dbReference type="Pfam" id="PF07980">
    <property type="entry name" value="SusD_RagB"/>
    <property type="match status" value="1"/>
</dbReference>
<keyword evidence="4" id="KW-0472">Membrane</keyword>
<evidence type="ECO:0000256" key="5">
    <source>
        <dbReference type="ARBA" id="ARBA00023237"/>
    </source>
</evidence>
<dbReference type="Proteomes" id="UP000546007">
    <property type="component" value="Unassembled WGS sequence"/>
</dbReference>
<dbReference type="InterPro" id="IPR012944">
    <property type="entry name" value="SusD_RagB_dom"/>
</dbReference>
<dbReference type="InterPro" id="IPR011990">
    <property type="entry name" value="TPR-like_helical_dom_sf"/>
</dbReference>
<dbReference type="SUPFAM" id="SSF48452">
    <property type="entry name" value="TPR-like"/>
    <property type="match status" value="1"/>
</dbReference>
<name>A0A7W6MYP5_9BACT</name>
<evidence type="ECO:0000313" key="9">
    <source>
        <dbReference type="EMBL" id="MBB4026032.1"/>
    </source>
</evidence>
<feature type="chain" id="PRO_5030577179" description="RagB/SusD family nutrient uptake outer membrane protein" evidence="6">
    <location>
        <begin position="19"/>
        <end position="528"/>
    </location>
</feature>
<dbReference type="GO" id="GO:0009279">
    <property type="term" value="C:cell outer membrane"/>
    <property type="evidence" value="ECO:0007669"/>
    <property type="project" value="UniProtKB-SubCell"/>
</dbReference>
<evidence type="ECO:0000256" key="6">
    <source>
        <dbReference type="SAM" id="SignalP"/>
    </source>
</evidence>
<evidence type="ECO:0000259" key="8">
    <source>
        <dbReference type="Pfam" id="PF14322"/>
    </source>
</evidence>
<evidence type="ECO:0000256" key="3">
    <source>
        <dbReference type="ARBA" id="ARBA00022729"/>
    </source>
</evidence>
<reference evidence="9 10" key="1">
    <citation type="submission" date="2020-08" db="EMBL/GenBank/DDBJ databases">
        <title>Genomic Encyclopedia of Type Strains, Phase IV (KMG-IV): sequencing the most valuable type-strain genomes for metagenomic binning, comparative biology and taxonomic classification.</title>
        <authorList>
            <person name="Goeker M."/>
        </authorList>
    </citation>
    <scope>NUCLEOTIDE SEQUENCE [LARGE SCALE GENOMIC DNA]</scope>
    <source>
        <strain evidence="9 10">DSM 105721</strain>
    </source>
</reference>